<reference evidence="2" key="2">
    <citation type="journal article" date="2022" name="Microb. Genom.">
        <title>A chromosome-scale genome assembly of the tomato pathogen Cladosporium fulvum reveals a compartmentalized genome architecture and the presence of a dispensable chromosome.</title>
        <authorList>
            <person name="Zaccaron A.Z."/>
            <person name="Chen L.H."/>
            <person name="Samaras A."/>
            <person name="Stergiopoulos I."/>
        </authorList>
    </citation>
    <scope>NUCLEOTIDE SEQUENCE</scope>
    <source>
        <strain evidence="2">Race5_Kim</strain>
    </source>
</reference>
<dbReference type="AlphaFoldDB" id="A0A9Q8LID0"/>
<sequence length="252" mass="28855">MLKRLRRSSKAEVQQRPEDASSAATVATQTKQINFFSLPAELRNDIYELAAHDSTLHLFNPSTAKSKLKPIPALLLASRQTRIEYLPILLSTASIKATVTDFNFKTLQSVLSSLYSTEQKALRSNNHLTIVLRFKKCSDDAYANLRRWTTDRASSLDKIAWRYRADQTAEPKVHRWYAERCRVLYGRVEAEGVKWEVRRVSEALEADLKPFMRTVVAMVAQGELEREQAGEGWVNGFGDDFIMMAATRRRRE</sequence>
<dbReference type="PANTHER" id="PTHR42085:SF1">
    <property type="entry name" value="F-BOX DOMAIN-CONTAINING PROTEIN"/>
    <property type="match status" value="1"/>
</dbReference>
<dbReference type="EMBL" id="CP090167">
    <property type="protein sequence ID" value="UJO18037.1"/>
    <property type="molecule type" value="Genomic_DNA"/>
</dbReference>
<evidence type="ECO:0000256" key="1">
    <source>
        <dbReference type="SAM" id="MobiDB-lite"/>
    </source>
</evidence>
<proteinExistence type="predicted"/>
<reference evidence="2" key="1">
    <citation type="submission" date="2021-12" db="EMBL/GenBank/DDBJ databases">
        <authorList>
            <person name="Zaccaron A."/>
            <person name="Stergiopoulos I."/>
        </authorList>
    </citation>
    <scope>NUCLEOTIDE SEQUENCE</scope>
    <source>
        <strain evidence="2">Race5_Kim</strain>
    </source>
</reference>
<feature type="region of interest" description="Disordered" evidence="1">
    <location>
        <begin position="1"/>
        <end position="24"/>
    </location>
</feature>
<accession>A0A9Q8LID0</accession>
<dbReference type="RefSeq" id="XP_047762403.1">
    <property type="nucleotide sequence ID" value="XM_047904667.1"/>
</dbReference>
<organism evidence="2 3">
    <name type="scientific">Passalora fulva</name>
    <name type="common">Tomato leaf mold</name>
    <name type="synonym">Cladosporium fulvum</name>
    <dbReference type="NCBI Taxonomy" id="5499"/>
    <lineage>
        <taxon>Eukaryota</taxon>
        <taxon>Fungi</taxon>
        <taxon>Dikarya</taxon>
        <taxon>Ascomycota</taxon>
        <taxon>Pezizomycotina</taxon>
        <taxon>Dothideomycetes</taxon>
        <taxon>Dothideomycetidae</taxon>
        <taxon>Mycosphaerellales</taxon>
        <taxon>Mycosphaerellaceae</taxon>
        <taxon>Fulvia</taxon>
    </lineage>
</organism>
<protein>
    <submittedName>
        <fullName evidence="2">Uncharacterized protein</fullName>
    </submittedName>
</protein>
<evidence type="ECO:0000313" key="3">
    <source>
        <dbReference type="Proteomes" id="UP000756132"/>
    </source>
</evidence>
<dbReference type="OMA" id="CNCTREN"/>
<feature type="compositionally biased region" description="Basic and acidic residues" evidence="1">
    <location>
        <begin position="9"/>
        <end position="19"/>
    </location>
</feature>
<evidence type="ECO:0000313" key="2">
    <source>
        <dbReference type="EMBL" id="UJO18037.1"/>
    </source>
</evidence>
<dbReference type="KEGG" id="ffu:CLAFUR5_05519"/>
<name>A0A9Q8LID0_PASFU</name>
<dbReference type="PANTHER" id="PTHR42085">
    <property type="entry name" value="F-BOX DOMAIN-CONTAINING PROTEIN"/>
    <property type="match status" value="1"/>
</dbReference>
<dbReference type="Proteomes" id="UP000756132">
    <property type="component" value="Chromosome 5"/>
</dbReference>
<keyword evidence="3" id="KW-1185">Reference proteome</keyword>
<dbReference type="InterPro" id="IPR038883">
    <property type="entry name" value="AN11006-like"/>
</dbReference>
<dbReference type="OrthoDB" id="3864028at2759"/>
<dbReference type="GeneID" id="71985397"/>
<gene>
    <name evidence="2" type="ORF">CLAFUR5_05519</name>
</gene>